<evidence type="ECO:0000256" key="1">
    <source>
        <dbReference type="ARBA" id="ARBA00022737"/>
    </source>
</evidence>
<dbReference type="AlphaFoldDB" id="A0A2U1JVJ2"/>
<dbReference type="CDD" id="cd04590">
    <property type="entry name" value="CBS_pair_CorC_HlyC_assoc"/>
    <property type="match status" value="1"/>
</dbReference>
<dbReference type="EMBL" id="QCZG01000030">
    <property type="protein sequence ID" value="PWA09231.1"/>
    <property type="molecule type" value="Genomic_DNA"/>
</dbReference>
<dbReference type="Proteomes" id="UP000245998">
    <property type="component" value="Unassembled WGS sequence"/>
</dbReference>
<dbReference type="GO" id="GO:0050660">
    <property type="term" value="F:flavin adenine dinucleotide binding"/>
    <property type="evidence" value="ECO:0007669"/>
    <property type="project" value="InterPro"/>
</dbReference>
<organism evidence="5 6">
    <name type="scientific">Pueribacillus theae</name>
    <dbReference type="NCBI Taxonomy" id="2171751"/>
    <lineage>
        <taxon>Bacteria</taxon>
        <taxon>Bacillati</taxon>
        <taxon>Bacillota</taxon>
        <taxon>Bacilli</taxon>
        <taxon>Bacillales</taxon>
        <taxon>Bacillaceae</taxon>
        <taxon>Pueribacillus</taxon>
    </lineage>
</organism>
<dbReference type="Pfam" id="PF00571">
    <property type="entry name" value="CBS"/>
    <property type="match status" value="1"/>
</dbReference>
<dbReference type="Gene3D" id="3.30.465.10">
    <property type="match status" value="1"/>
</dbReference>
<dbReference type="InterPro" id="IPR016169">
    <property type="entry name" value="FAD-bd_PCMH_sub2"/>
</dbReference>
<dbReference type="InterPro" id="IPR046342">
    <property type="entry name" value="CBS_dom_sf"/>
</dbReference>
<keyword evidence="6" id="KW-1185">Reference proteome</keyword>
<dbReference type="InterPro" id="IPR036318">
    <property type="entry name" value="FAD-bd_PCMH-like_sf"/>
</dbReference>
<dbReference type="Gene3D" id="3.10.580.10">
    <property type="entry name" value="CBS-domain"/>
    <property type="match status" value="1"/>
</dbReference>
<feature type="domain" description="CBS" evidence="4">
    <location>
        <begin position="28"/>
        <end position="85"/>
    </location>
</feature>
<comment type="caution">
    <text evidence="5">The sequence shown here is derived from an EMBL/GenBank/DDBJ whole genome shotgun (WGS) entry which is preliminary data.</text>
</comment>
<protein>
    <recommendedName>
        <fullName evidence="4">CBS domain-containing protein</fullName>
    </recommendedName>
</protein>
<dbReference type="SUPFAM" id="SSF56176">
    <property type="entry name" value="FAD-binding/transporter-associated domain-like"/>
    <property type="match status" value="1"/>
</dbReference>
<dbReference type="RefSeq" id="WP_116555387.1">
    <property type="nucleotide sequence ID" value="NZ_QCZG01000030.1"/>
</dbReference>
<dbReference type="PROSITE" id="PS51371">
    <property type="entry name" value="CBS"/>
    <property type="match status" value="1"/>
</dbReference>
<reference evidence="5 6" key="1">
    <citation type="submission" date="2018-04" db="EMBL/GenBank/DDBJ databases">
        <title>Camelliibacillus theae gen. nov., sp. nov., isolated from Pu'er tea.</title>
        <authorList>
            <person name="Niu L."/>
        </authorList>
    </citation>
    <scope>NUCLEOTIDE SEQUENCE [LARGE SCALE GENOMIC DNA]</scope>
    <source>
        <strain evidence="5 6">T8</strain>
    </source>
</reference>
<dbReference type="InterPro" id="IPR005170">
    <property type="entry name" value="Transptr-assoc_dom"/>
</dbReference>
<sequence>MKTREEAIHYCLKLENTNGERKNDFKDYVKPIIHVAENTPVNEVLTKMQKKHSYMAIVIDEYGGTAGLVTVEDIIEEIFGEIQDELDTDEMPMFQRVNEDTVILNGKLLISETNDLLGIEIDDEEIDTIGGWFFHQ</sequence>
<evidence type="ECO:0000256" key="3">
    <source>
        <dbReference type="PROSITE-ProRule" id="PRU00703"/>
    </source>
</evidence>
<keyword evidence="2 3" id="KW-0129">CBS domain</keyword>
<dbReference type="PANTHER" id="PTHR43099">
    <property type="entry name" value="UPF0053 PROTEIN YRKA"/>
    <property type="match status" value="1"/>
</dbReference>
<dbReference type="Pfam" id="PF03471">
    <property type="entry name" value="CorC_HlyC"/>
    <property type="match status" value="1"/>
</dbReference>
<evidence type="ECO:0000256" key="2">
    <source>
        <dbReference type="ARBA" id="ARBA00023122"/>
    </source>
</evidence>
<dbReference type="OrthoDB" id="9798188at2"/>
<proteinExistence type="predicted"/>
<evidence type="ECO:0000259" key="4">
    <source>
        <dbReference type="PROSITE" id="PS51371"/>
    </source>
</evidence>
<evidence type="ECO:0000313" key="6">
    <source>
        <dbReference type="Proteomes" id="UP000245998"/>
    </source>
</evidence>
<evidence type="ECO:0000313" key="5">
    <source>
        <dbReference type="EMBL" id="PWA09231.1"/>
    </source>
</evidence>
<dbReference type="InterPro" id="IPR044751">
    <property type="entry name" value="Ion_transp-like_CBS"/>
</dbReference>
<keyword evidence="1" id="KW-0677">Repeat</keyword>
<accession>A0A2U1JVJ2</accession>
<dbReference type="InterPro" id="IPR000644">
    <property type="entry name" value="CBS_dom"/>
</dbReference>
<dbReference type="InterPro" id="IPR051676">
    <property type="entry name" value="UPF0053_domain"/>
</dbReference>
<name>A0A2U1JVJ2_9BACI</name>
<gene>
    <name evidence="5" type="ORF">DCC39_13245</name>
</gene>
<dbReference type="PANTHER" id="PTHR43099:SF2">
    <property type="entry name" value="UPF0053 PROTEIN YRKA"/>
    <property type="match status" value="1"/>
</dbReference>
<dbReference type="SUPFAM" id="SSF54631">
    <property type="entry name" value="CBS-domain pair"/>
    <property type="match status" value="1"/>
</dbReference>